<dbReference type="EMBL" id="JABVED010000023">
    <property type="protein sequence ID" value="MBC6451079.1"/>
    <property type="molecule type" value="Genomic_DNA"/>
</dbReference>
<evidence type="ECO:0000256" key="1">
    <source>
        <dbReference type="SAM" id="Phobius"/>
    </source>
</evidence>
<name>A0ABR7LED2_9PSEU</name>
<dbReference type="RefSeq" id="WP_187224155.1">
    <property type="nucleotide sequence ID" value="NZ_JABVED010000023.1"/>
</dbReference>
<protein>
    <submittedName>
        <fullName evidence="3">Acyl-CoA desaturase</fullName>
    </submittedName>
</protein>
<keyword evidence="1" id="KW-0812">Transmembrane</keyword>
<dbReference type="PANTHER" id="PTHR19353">
    <property type="entry name" value="FATTY ACID DESATURASE 2"/>
    <property type="match status" value="1"/>
</dbReference>
<keyword evidence="1" id="KW-0472">Membrane</keyword>
<proteinExistence type="predicted"/>
<feature type="transmembrane region" description="Helical" evidence="1">
    <location>
        <begin position="62"/>
        <end position="79"/>
    </location>
</feature>
<keyword evidence="1" id="KW-1133">Transmembrane helix</keyword>
<accession>A0ABR7LED2</accession>
<feature type="transmembrane region" description="Helical" evidence="1">
    <location>
        <begin position="34"/>
        <end position="56"/>
    </location>
</feature>
<dbReference type="InterPro" id="IPR005804">
    <property type="entry name" value="FA_desaturase_dom"/>
</dbReference>
<sequence length="353" mass="39473">MTTTGRPGQREQVGSDFAELSRWIKGAGLLQRRYGYYAARISVNAVLFAAVAVTFVSIGDTWWQLFTALFAALVLTQFAFIGHDAGHRQILRSRRGNDLVGYIHSAITGISYQWWVGKHNRHHANPNHESSDPDIEIPALAFSREQSRDKRGPYRWITKHQAYLFFPLLLVEAVMLRIAGAQAVLRREVKFARLEGALIVGHTAVYLGAVFLVLSPVKAVVFIVVHQGLMGVYLGCSFAPNHKGMPVIAAGEKLDFLRKQVLTSRNVTGGRWIDFTLGGLNHQIEHHLFPSMPRPNLRRAQPLVRDFCAQYGVSYSQCGLLASYADVLRHLHDAGAPLREEARTRRRAAIGSR</sequence>
<evidence type="ECO:0000313" key="4">
    <source>
        <dbReference type="Proteomes" id="UP000734823"/>
    </source>
</evidence>
<feature type="domain" description="Fatty acid desaturase" evidence="2">
    <location>
        <begin position="61"/>
        <end position="317"/>
    </location>
</feature>
<dbReference type="InterPro" id="IPR012171">
    <property type="entry name" value="Fatty_acid_desaturase"/>
</dbReference>
<keyword evidence="4" id="KW-1185">Reference proteome</keyword>
<gene>
    <name evidence="3" type="ORF">GPZ80_28335</name>
</gene>
<organism evidence="3 4">
    <name type="scientific">Actinokineospora xionganensis</name>
    <dbReference type="NCBI Taxonomy" id="2684470"/>
    <lineage>
        <taxon>Bacteria</taxon>
        <taxon>Bacillati</taxon>
        <taxon>Actinomycetota</taxon>
        <taxon>Actinomycetes</taxon>
        <taxon>Pseudonocardiales</taxon>
        <taxon>Pseudonocardiaceae</taxon>
        <taxon>Actinokineospora</taxon>
    </lineage>
</organism>
<dbReference type="PIRSF" id="PIRSF015921">
    <property type="entry name" value="FA_sphinglp_des"/>
    <property type="match status" value="1"/>
</dbReference>
<dbReference type="Proteomes" id="UP000734823">
    <property type="component" value="Unassembled WGS sequence"/>
</dbReference>
<dbReference type="CDD" id="cd03506">
    <property type="entry name" value="Delta6-FADS-like"/>
    <property type="match status" value="1"/>
</dbReference>
<reference evidence="3 4" key="1">
    <citation type="submission" date="2020-06" db="EMBL/GenBank/DDBJ databases">
        <title>Actinokineospora xiongansis sp. nov., isolated from soil of Baiyangdian.</title>
        <authorList>
            <person name="Zhang X."/>
        </authorList>
    </citation>
    <scope>NUCLEOTIDE SEQUENCE [LARGE SCALE GENOMIC DNA]</scope>
    <source>
        <strain evidence="3 4">HBU206404</strain>
    </source>
</reference>
<dbReference type="PANTHER" id="PTHR19353:SF19">
    <property type="entry name" value="DELTA(5) FATTY ACID DESATURASE C-RELATED"/>
    <property type="match status" value="1"/>
</dbReference>
<comment type="caution">
    <text evidence="3">The sequence shown here is derived from an EMBL/GenBank/DDBJ whole genome shotgun (WGS) entry which is preliminary data.</text>
</comment>
<dbReference type="Pfam" id="PF00487">
    <property type="entry name" value="FA_desaturase"/>
    <property type="match status" value="1"/>
</dbReference>
<feature type="transmembrane region" description="Helical" evidence="1">
    <location>
        <begin position="162"/>
        <end position="185"/>
    </location>
</feature>
<evidence type="ECO:0000313" key="3">
    <source>
        <dbReference type="EMBL" id="MBC6451079.1"/>
    </source>
</evidence>
<evidence type="ECO:0000259" key="2">
    <source>
        <dbReference type="Pfam" id="PF00487"/>
    </source>
</evidence>